<dbReference type="InterPro" id="IPR000195">
    <property type="entry name" value="Rab-GAP-TBC_dom"/>
</dbReference>
<feature type="compositionally biased region" description="Polar residues" evidence="1">
    <location>
        <begin position="278"/>
        <end position="294"/>
    </location>
</feature>
<keyword evidence="4" id="KW-1185">Reference proteome</keyword>
<reference evidence="3 4" key="1">
    <citation type="journal article" date="2022" name="bioRxiv">
        <title>Genomics of Preaxostyla Flagellates Illuminates Evolutionary Transitions and the Path Towards Mitochondrial Loss.</title>
        <authorList>
            <person name="Novak L.V.F."/>
            <person name="Treitli S.C."/>
            <person name="Pyrih J."/>
            <person name="Halakuc P."/>
            <person name="Pipaliya S.V."/>
            <person name="Vacek V."/>
            <person name="Brzon O."/>
            <person name="Soukal P."/>
            <person name="Eme L."/>
            <person name="Dacks J.B."/>
            <person name="Karnkowska A."/>
            <person name="Elias M."/>
            <person name="Hampl V."/>
        </authorList>
    </citation>
    <scope>NUCLEOTIDE SEQUENCE [LARGE SCALE GENOMIC DNA]</scope>
    <source>
        <strain evidence="3">NAU3</strain>
        <tissue evidence="3">Gut</tissue>
    </source>
</reference>
<dbReference type="Gene3D" id="1.10.472.80">
    <property type="entry name" value="Ypt/Rab-GAP domain of gyp1p, domain 3"/>
    <property type="match status" value="1"/>
</dbReference>
<accession>A0ABQ9XM70</accession>
<evidence type="ECO:0000313" key="4">
    <source>
        <dbReference type="Proteomes" id="UP001281761"/>
    </source>
</evidence>
<evidence type="ECO:0000259" key="2">
    <source>
        <dbReference type="PROSITE" id="PS50086"/>
    </source>
</evidence>
<dbReference type="Proteomes" id="UP001281761">
    <property type="component" value="Unassembled WGS sequence"/>
</dbReference>
<evidence type="ECO:0000313" key="3">
    <source>
        <dbReference type="EMBL" id="KAK2953146.1"/>
    </source>
</evidence>
<name>A0ABQ9XM70_9EUKA</name>
<feature type="domain" description="Rab-GAP TBC" evidence="2">
    <location>
        <begin position="73"/>
        <end position="407"/>
    </location>
</feature>
<organism evidence="3 4">
    <name type="scientific">Blattamonas nauphoetae</name>
    <dbReference type="NCBI Taxonomy" id="2049346"/>
    <lineage>
        <taxon>Eukaryota</taxon>
        <taxon>Metamonada</taxon>
        <taxon>Preaxostyla</taxon>
        <taxon>Oxymonadida</taxon>
        <taxon>Blattamonas</taxon>
    </lineage>
</organism>
<evidence type="ECO:0000256" key="1">
    <source>
        <dbReference type="SAM" id="MobiDB-lite"/>
    </source>
</evidence>
<dbReference type="SUPFAM" id="SSF47923">
    <property type="entry name" value="Ypt/Rab-GAP domain of gyp1p"/>
    <property type="match status" value="2"/>
</dbReference>
<feature type="region of interest" description="Disordered" evidence="1">
    <location>
        <begin position="277"/>
        <end position="301"/>
    </location>
</feature>
<dbReference type="Pfam" id="PF00566">
    <property type="entry name" value="RabGAP-TBC"/>
    <property type="match status" value="2"/>
</dbReference>
<dbReference type="PANTHER" id="PTHR22957">
    <property type="entry name" value="TBC1 DOMAIN FAMILY MEMBER GTPASE-ACTIVATING PROTEIN"/>
    <property type="match status" value="1"/>
</dbReference>
<dbReference type="SMART" id="SM00164">
    <property type="entry name" value="TBC"/>
    <property type="match status" value="1"/>
</dbReference>
<dbReference type="PROSITE" id="PS50086">
    <property type="entry name" value="TBC_RABGAP"/>
    <property type="match status" value="1"/>
</dbReference>
<feature type="compositionally biased region" description="Basic and acidic residues" evidence="1">
    <location>
        <begin position="134"/>
        <end position="143"/>
    </location>
</feature>
<dbReference type="Gene3D" id="1.10.10.750">
    <property type="entry name" value="Ypt/Rab-GAP domain of gyp1p, domain 1"/>
    <property type="match status" value="1"/>
</dbReference>
<gene>
    <name evidence="3" type="ORF">BLNAU_11932</name>
</gene>
<proteinExistence type="predicted"/>
<dbReference type="InterPro" id="IPR035969">
    <property type="entry name" value="Rab-GAP_TBC_sf"/>
</dbReference>
<dbReference type="EMBL" id="JARBJD010000095">
    <property type="protein sequence ID" value="KAK2953146.1"/>
    <property type="molecule type" value="Genomic_DNA"/>
</dbReference>
<feature type="region of interest" description="Disordered" evidence="1">
    <location>
        <begin position="1"/>
        <end position="41"/>
    </location>
</feature>
<protein>
    <submittedName>
        <fullName evidence="3">TBC1 domain family member 22A</fullName>
    </submittedName>
</protein>
<feature type="region of interest" description="Disordered" evidence="1">
    <location>
        <begin position="128"/>
        <end position="154"/>
    </location>
</feature>
<sequence length="472" mass="53493">MAEFGRNTPSNRGGDEHSKINSQSQQGGNAGQHHQSEFRPASFLSEESIKKQKQLLTMPLIDLDALAELAWDGVNPPFRSVVWKLLLGYLPPLQSKQRVTVQKKRKQYWGYVDELITKCGVTDIWGGSQGGDNRGSDSDHSDNDSSDNSNDGSLGDAEFATLSVNLSAKGTPLAANGARLSHGDTSGVEEGMKQLTESNRQTLRQIRIDIPRTHCPTWLVEQGEFGSMMERILYVWAVRHPAAGYVQGINDLLVPFITTFAESYIESFLQMTHRHMPQDSQNLQHTATPSSNSMRGVKGAEEDDHEYKLGILPRTILRDIEADSYWCYSKFIDVIQDNYTFAQKGVQMQVRAVESIIQTRCPDLSLHLKKEGIEFLQFSFRWMNCVLVREFPRKLYARLLDAYFSKGTEYPALHVCVCAALLYRFKDDLLGSDFQDCLMTLQHLPTDKWTFNDMNSLLQRSYEFLSQRPNLS</sequence>
<feature type="compositionally biased region" description="Low complexity" evidence="1">
    <location>
        <begin position="21"/>
        <end position="33"/>
    </location>
</feature>
<dbReference type="PANTHER" id="PTHR22957:SF26">
    <property type="entry name" value="LD44506P"/>
    <property type="match status" value="1"/>
</dbReference>
<dbReference type="Gene3D" id="1.10.8.270">
    <property type="entry name" value="putative rabgap domain of human tbc1 domain family member 14 like domains"/>
    <property type="match status" value="1"/>
</dbReference>
<comment type="caution">
    <text evidence="3">The sequence shown here is derived from an EMBL/GenBank/DDBJ whole genome shotgun (WGS) entry which is preliminary data.</text>
</comment>